<organism evidence="1 2">
    <name type="scientific">Rugosimonospora africana</name>
    <dbReference type="NCBI Taxonomy" id="556532"/>
    <lineage>
        <taxon>Bacteria</taxon>
        <taxon>Bacillati</taxon>
        <taxon>Actinomycetota</taxon>
        <taxon>Actinomycetes</taxon>
        <taxon>Micromonosporales</taxon>
        <taxon>Micromonosporaceae</taxon>
        <taxon>Rugosimonospora</taxon>
    </lineage>
</organism>
<name>A0A8J3QMG0_9ACTN</name>
<dbReference type="RefSeq" id="WP_203915916.1">
    <property type="nucleotide sequence ID" value="NZ_BONZ01000006.1"/>
</dbReference>
<dbReference type="Proteomes" id="UP000642748">
    <property type="component" value="Unassembled WGS sequence"/>
</dbReference>
<proteinExistence type="predicted"/>
<evidence type="ECO:0000313" key="1">
    <source>
        <dbReference type="EMBL" id="GIH12188.1"/>
    </source>
</evidence>
<reference evidence="1" key="1">
    <citation type="submission" date="2021-01" db="EMBL/GenBank/DDBJ databases">
        <title>Whole genome shotgun sequence of Rugosimonospora africana NBRC 104875.</title>
        <authorList>
            <person name="Komaki H."/>
            <person name="Tamura T."/>
        </authorList>
    </citation>
    <scope>NUCLEOTIDE SEQUENCE</scope>
    <source>
        <strain evidence="1">NBRC 104875</strain>
    </source>
</reference>
<accession>A0A8J3QMG0</accession>
<keyword evidence="2" id="KW-1185">Reference proteome</keyword>
<gene>
    <name evidence="1" type="ORF">Raf01_03600</name>
</gene>
<sequence length="84" mass="8877">MIAELATRLRYGTGSDVEPAVPEELRRAPAGGADHCAGVAWERIDAEDGAGRTPWTTALGTPRLFPYLHRPASTVPATGHQPTG</sequence>
<dbReference type="AlphaFoldDB" id="A0A8J3QMG0"/>
<dbReference type="EMBL" id="BONZ01000006">
    <property type="protein sequence ID" value="GIH12188.1"/>
    <property type="molecule type" value="Genomic_DNA"/>
</dbReference>
<protein>
    <submittedName>
        <fullName evidence="1">Uncharacterized protein</fullName>
    </submittedName>
</protein>
<evidence type="ECO:0000313" key="2">
    <source>
        <dbReference type="Proteomes" id="UP000642748"/>
    </source>
</evidence>
<comment type="caution">
    <text evidence="1">The sequence shown here is derived from an EMBL/GenBank/DDBJ whole genome shotgun (WGS) entry which is preliminary data.</text>
</comment>